<name>A0ACC0NUB7_RHOML</name>
<dbReference type="EMBL" id="CM046392">
    <property type="protein sequence ID" value="KAI8556352.1"/>
    <property type="molecule type" value="Genomic_DNA"/>
</dbReference>
<evidence type="ECO:0000313" key="1">
    <source>
        <dbReference type="EMBL" id="KAI8556352.1"/>
    </source>
</evidence>
<accession>A0ACC0NUB7</accession>
<sequence>MERKRGKALFGEEERYFLTPRDRKYPNGVRPNRMAGSGYWKGTGTDESIVSSRDATILGVKKGLVFYIGRPPRGIKTNWSMHEYRMPLATMLNSRQKGLMRLDDWLLCRVRQKSNKPRISGDAQYGSNNGLDGHAETK</sequence>
<reference evidence="1" key="1">
    <citation type="submission" date="2022-02" db="EMBL/GenBank/DDBJ databases">
        <title>Plant Genome Project.</title>
        <authorList>
            <person name="Zhang R.-G."/>
        </authorList>
    </citation>
    <scope>NUCLEOTIDE SEQUENCE</scope>
    <source>
        <strain evidence="1">AT1</strain>
    </source>
</reference>
<proteinExistence type="predicted"/>
<comment type="caution">
    <text evidence="1">The sequence shown here is derived from an EMBL/GenBank/DDBJ whole genome shotgun (WGS) entry which is preliminary data.</text>
</comment>
<organism evidence="1 2">
    <name type="scientific">Rhododendron molle</name>
    <name type="common">Chinese azalea</name>
    <name type="synonym">Azalea mollis</name>
    <dbReference type="NCBI Taxonomy" id="49168"/>
    <lineage>
        <taxon>Eukaryota</taxon>
        <taxon>Viridiplantae</taxon>
        <taxon>Streptophyta</taxon>
        <taxon>Embryophyta</taxon>
        <taxon>Tracheophyta</taxon>
        <taxon>Spermatophyta</taxon>
        <taxon>Magnoliopsida</taxon>
        <taxon>eudicotyledons</taxon>
        <taxon>Gunneridae</taxon>
        <taxon>Pentapetalae</taxon>
        <taxon>asterids</taxon>
        <taxon>Ericales</taxon>
        <taxon>Ericaceae</taxon>
        <taxon>Ericoideae</taxon>
        <taxon>Rhodoreae</taxon>
        <taxon>Rhododendron</taxon>
    </lineage>
</organism>
<evidence type="ECO:0000313" key="2">
    <source>
        <dbReference type="Proteomes" id="UP001062846"/>
    </source>
</evidence>
<dbReference type="Proteomes" id="UP001062846">
    <property type="component" value="Chromosome 5"/>
</dbReference>
<keyword evidence="2" id="KW-1185">Reference proteome</keyword>
<protein>
    <submittedName>
        <fullName evidence="1">Uncharacterized protein</fullName>
    </submittedName>
</protein>
<gene>
    <name evidence="1" type="ORF">RHMOL_Rhmol05G0246100</name>
</gene>